<dbReference type="SUPFAM" id="SSF56935">
    <property type="entry name" value="Porins"/>
    <property type="match status" value="1"/>
</dbReference>
<evidence type="ECO:0000256" key="7">
    <source>
        <dbReference type="ARBA" id="ARBA00023077"/>
    </source>
</evidence>
<dbReference type="InterPro" id="IPR012910">
    <property type="entry name" value="Plug_dom"/>
</dbReference>
<name>A0AAP1BZ12_9BURK</name>
<dbReference type="Gene3D" id="2.170.130.10">
    <property type="entry name" value="TonB-dependent receptor, plug domain"/>
    <property type="match status" value="1"/>
</dbReference>
<evidence type="ECO:0000256" key="9">
    <source>
        <dbReference type="ARBA" id="ARBA00023170"/>
    </source>
</evidence>
<dbReference type="Pfam" id="PF07715">
    <property type="entry name" value="Plug"/>
    <property type="match status" value="1"/>
</dbReference>
<evidence type="ECO:0000256" key="11">
    <source>
        <dbReference type="PROSITE-ProRule" id="PRU01360"/>
    </source>
</evidence>
<dbReference type="InterPro" id="IPR011276">
    <property type="entry name" value="TonB_haem/Hb_rcpt"/>
</dbReference>
<evidence type="ECO:0000313" key="17">
    <source>
        <dbReference type="Proteomes" id="UP000056450"/>
    </source>
</evidence>
<evidence type="ECO:0000259" key="14">
    <source>
        <dbReference type="Pfam" id="PF00593"/>
    </source>
</evidence>
<keyword evidence="3 11" id="KW-0813">Transport</keyword>
<dbReference type="PANTHER" id="PTHR30069">
    <property type="entry name" value="TONB-DEPENDENT OUTER MEMBRANE RECEPTOR"/>
    <property type="match status" value="1"/>
</dbReference>
<evidence type="ECO:0000256" key="2">
    <source>
        <dbReference type="ARBA" id="ARBA00009810"/>
    </source>
</evidence>
<comment type="subcellular location">
    <subcellularLocation>
        <location evidence="1 11">Cell outer membrane</location>
        <topology evidence="1 11">Multi-pass membrane protein</topology>
    </subcellularLocation>
</comment>
<keyword evidence="8 11" id="KW-0472">Membrane</keyword>
<dbReference type="CDD" id="cd01347">
    <property type="entry name" value="ligand_gated_channel"/>
    <property type="match status" value="1"/>
</dbReference>
<dbReference type="Pfam" id="PF00593">
    <property type="entry name" value="TonB_dep_Rec_b-barrel"/>
    <property type="match status" value="1"/>
</dbReference>
<dbReference type="Gene3D" id="2.40.170.20">
    <property type="entry name" value="TonB-dependent receptor, beta-barrel domain"/>
    <property type="match status" value="1"/>
</dbReference>
<reference evidence="16 17" key="1">
    <citation type="submission" date="2015-11" db="EMBL/GenBank/DDBJ databases">
        <title>Expanding the genomic diversity of Burkholderia species for the development of highly accurate diagnostics.</title>
        <authorList>
            <person name="Sahl J."/>
            <person name="Keim P."/>
            <person name="Wagner D."/>
        </authorList>
    </citation>
    <scope>NUCLEOTIDE SEQUENCE [LARGE SCALE GENOMIC DNA]</scope>
    <source>
        <strain evidence="16 17">RF32-BP12</strain>
    </source>
</reference>
<dbReference type="GO" id="GO:0015232">
    <property type="term" value="F:heme transmembrane transporter activity"/>
    <property type="evidence" value="ECO:0007669"/>
    <property type="project" value="InterPro"/>
</dbReference>
<evidence type="ECO:0000259" key="15">
    <source>
        <dbReference type="Pfam" id="PF07715"/>
    </source>
</evidence>
<evidence type="ECO:0000256" key="3">
    <source>
        <dbReference type="ARBA" id="ARBA00022448"/>
    </source>
</evidence>
<evidence type="ECO:0000313" key="16">
    <source>
        <dbReference type="EMBL" id="KUZ99517.1"/>
    </source>
</evidence>
<gene>
    <name evidence="16" type="ORF">WI41_25905</name>
</gene>
<evidence type="ECO:0000256" key="5">
    <source>
        <dbReference type="ARBA" id="ARBA00022692"/>
    </source>
</evidence>
<evidence type="ECO:0000256" key="10">
    <source>
        <dbReference type="ARBA" id="ARBA00023237"/>
    </source>
</evidence>
<dbReference type="Proteomes" id="UP000056450">
    <property type="component" value="Unassembled WGS sequence"/>
</dbReference>
<dbReference type="PROSITE" id="PS52016">
    <property type="entry name" value="TONB_DEPENDENT_REC_3"/>
    <property type="match status" value="1"/>
</dbReference>
<dbReference type="NCBIfam" id="TIGR01786">
    <property type="entry name" value="TonB-hemlactrns"/>
    <property type="match status" value="1"/>
</dbReference>
<dbReference type="InterPro" id="IPR010949">
    <property type="entry name" value="TonB_Hb/transfer/lactofer_rcpt"/>
</dbReference>
<dbReference type="InterPro" id="IPR039426">
    <property type="entry name" value="TonB-dep_rcpt-like"/>
</dbReference>
<feature type="chain" id="PRO_5042988482" description="TonB-dependent hemoglobin/transferrin/lactoferrin family receptor" evidence="13">
    <location>
        <begin position="29"/>
        <end position="756"/>
    </location>
</feature>
<dbReference type="GO" id="GO:0009279">
    <property type="term" value="C:cell outer membrane"/>
    <property type="evidence" value="ECO:0007669"/>
    <property type="project" value="UniProtKB-SubCell"/>
</dbReference>
<keyword evidence="5 11" id="KW-0812">Transmembrane</keyword>
<feature type="domain" description="TonB-dependent receptor-like beta-barrel" evidence="14">
    <location>
        <begin position="304"/>
        <end position="717"/>
    </location>
</feature>
<accession>A0AAP1BZ12</accession>
<proteinExistence type="inferred from homology"/>
<evidence type="ECO:0000256" key="1">
    <source>
        <dbReference type="ARBA" id="ARBA00004571"/>
    </source>
</evidence>
<dbReference type="GO" id="GO:0044718">
    <property type="term" value="P:siderophore transmembrane transport"/>
    <property type="evidence" value="ECO:0007669"/>
    <property type="project" value="TreeGrafter"/>
</dbReference>
<evidence type="ECO:0000256" key="8">
    <source>
        <dbReference type="ARBA" id="ARBA00023136"/>
    </source>
</evidence>
<keyword evidence="10 11" id="KW-0998">Cell outer membrane</keyword>
<dbReference type="InterPro" id="IPR036942">
    <property type="entry name" value="Beta-barrel_TonB_sf"/>
</dbReference>
<dbReference type="RefSeq" id="WP_059548336.1">
    <property type="nucleotide sequence ID" value="NZ_LOTQ01000050.1"/>
</dbReference>
<evidence type="ECO:0000256" key="6">
    <source>
        <dbReference type="ARBA" id="ARBA00022729"/>
    </source>
</evidence>
<dbReference type="InterPro" id="IPR037066">
    <property type="entry name" value="Plug_dom_sf"/>
</dbReference>
<evidence type="ECO:0008006" key="18">
    <source>
        <dbReference type="Google" id="ProtNLM"/>
    </source>
</evidence>
<dbReference type="NCBIfam" id="TIGR01785">
    <property type="entry name" value="TonB-hemin"/>
    <property type="match status" value="1"/>
</dbReference>
<dbReference type="InterPro" id="IPR000531">
    <property type="entry name" value="Beta-barrel_TonB"/>
</dbReference>
<organism evidence="16 17">
    <name type="scientific">Burkholderia latens</name>
    <dbReference type="NCBI Taxonomy" id="488446"/>
    <lineage>
        <taxon>Bacteria</taxon>
        <taxon>Pseudomonadati</taxon>
        <taxon>Pseudomonadota</taxon>
        <taxon>Betaproteobacteria</taxon>
        <taxon>Burkholderiales</taxon>
        <taxon>Burkholderiaceae</taxon>
        <taxon>Burkholderia</taxon>
        <taxon>Burkholderia cepacia complex</taxon>
    </lineage>
</organism>
<evidence type="ECO:0000256" key="12">
    <source>
        <dbReference type="RuleBase" id="RU003357"/>
    </source>
</evidence>
<dbReference type="GO" id="GO:0015344">
    <property type="term" value="F:siderophore uptake transmembrane transporter activity"/>
    <property type="evidence" value="ECO:0007669"/>
    <property type="project" value="TreeGrafter"/>
</dbReference>
<evidence type="ECO:0000256" key="13">
    <source>
        <dbReference type="SAM" id="SignalP"/>
    </source>
</evidence>
<dbReference type="PANTHER" id="PTHR30069:SF29">
    <property type="entry name" value="HEMOGLOBIN AND HEMOGLOBIN-HAPTOGLOBIN-BINDING PROTEIN 1-RELATED"/>
    <property type="match status" value="1"/>
</dbReference>
<keyword evidence="9" id="KW-0675">Receptor</keyword>
<feature type="domain" description="TonB-dependent receptor plug" evidence="15">
    <location>
        <begin position="69"/>
        <end position="188"/>
    </location>
</feature>
<comment type="similarity">
    <text evidence="2 11 12">Belongs to the TonB-dependent receptor family.</text>
</comment>
<protein>
    <recommendedName>
        <fullName evidence="18">TonB-dependent hemoglobin/transferrin/lactoferrin family receptor</fullName>
    </recommendedName>
</protein>
<sequence>MHCYPLARRPICAALFGAFGLSAAPACADSSAQHANQPSTAAVAASPRGGAALLDPVTVTATRTATATSRTAASVSVITDDDLDEQQAANIKDALRYEPGVTVRRTAYRPGSAALGGGRDGDSSINIRGLEGNRVLLMEDGIRLPSAFSFGPLEAGRGDYADLDTLKRIEILRGPASALYGSDGLTGAVNFITKDPRDLLSIYGKPRYFAFRPSYDSADRSVGATVTAAAGNDRVQGMIIADGRRGHEIDTRGSNNSADTLRTTSNPQDVYSESLLGKLVLTPTARDTIRFTAETVQRRVSTDVLSALNPPNTLGLTTRDRIERNRFSVDYDLRDDALRWFQNAHVQFYYQDAKQDQYAFETRGAPLKSRSRDNQYKERTFGGSAFAESGFSTGPFAHKLLYGVDGSLSRVTNLRDGTVPGVGEAFPNKAFPDTDYTLFGAFVQDRIGYGRLLVTPGLRFDTYRLSPTGNDPLFTGKAVSTSANEVSPRVSVLYEITPALIPYVQYAHGFRAPTSDQVNSSFSNPVHGYTSIGNPSLKPETSDTFEAGLRGNAGTGYGVVRYSAAAFTGRYRNFISRTTIAGSGRPTDPFVFQYVNFADARIHGLEGRAEWVMPNGVTLKTAMAFTKGSTQNNGAASQPLNTVNPFSAVFGVRYEPTERWFVQSDLLFQAAKRDNDIDKSDCSNKTCFAPPSSFVVDLRAGYRLNKHVSATIGIRNLFDRKYWNWSDVRGIAADSQVLDAYTSPGRTVAVSMKVDF</sequence>
<comment type="caution">
    <text evidence="16">The sequence shown here is derived from an EMBL/GenBank/DDBJ whole genome shotgun (WGS) entry which is preliminary data.</text>
</comment>
<dbReference type="EMBL" id="LOTQ01000050">
    <property type="protein sequence ID" value="KUZ99517.1"/>
    <property type="molecule type" value="Genomic_DNA"/>
</dbReference>
<evidence type="ECO:0000256" key="4">
    <source>
        <dbReference type="ARBA" id="ARBA00022452"/>
    </source>
</evidence>
<feature type="signal peptide" evidence="13">
    <location>
        <begin position="1"/>
        <end position="28"/>
    </location>
</feature>
<keyword evidence="6 13" id="KW-0732">Signal</keyword>
<dbReference type="AlphaFoldDB" id="A0AAP1BZ12"/>
<keyword evidence="7 12" id="KW-0798">TonB box</keyword>
<keyword evidence="4 11" id="KW-1134">Transmembrane beta strand</keyword>